<dbReference type="EMBL" id="HBGA01076301">
    <property type="protein sequence ID" value="CAD9017386.1"/>
    <property type="molecule type" value="Transcribed_RNA"/>
</dbReference>
<accession>A0A7S1IN52</accession>
<feature type="region of interest" description="Disordered" evidence="2">
    <location>
        <begin position="238"/>
        <end position="282"/>
    </location>
</feature>
<dbReference type="PROSITE" id="PS00018">
    <property type="entry name" value="EF_HAND_1"/>
    <property type="match status" value="1"/>
</dbReference>
<feature type="compositionally biased region" description="Low complexity" evidence="2">
    <location>
        <begin position="22"/>
        <end position="33"/>
    </location>
</feature>
<evidence type="ECO:0000256" key="1">
    <source>
        <dbReference type="ARBA" id="ARBA00022837"/>
    </source>
</evidence>
<evidence type="ECO:0000313" key="4">
    <source>
        <dbReference type="EMBL" id="CAD9017386.1"/>
    </source>
</evidence>
<evidence type="ECO:0000259" key="3">
    <source>
        <dbReference type="PROSITE" id="PS50222"/>
    </source>
</evidence>
<dbReference type="SUPFAM" id="SSF47473">
    <property type="entry name" value="EF-hand"/>
    <property type="match status" value="1"/>
</dbReference>
<dbReference type="Gene3D" id="1.10.238.10">
    <property type="entry name" value="EF-hand"/>
    <property type="match status" value="1"/>
</dbReference>
<feature type="region of interest" description="Disordered" evidence="2">
    <location>
        <begin position="72"/>
        <end position="120"/>
    </location>
</feature>
<reference evidence="4" key="1">
    <citation type="submission" date="2021-01" db="EMBL/GenBank/DDBJ databases">
        <authorList>
            <person name="Corre E."/>
            <person name="Pelletier E."/>
            <person name="Niang G."/>
            <person name="Scheremetjew M."/>
            <person name="Finn R."/>
            <person name="Kale V."/>
            <person name="Holt S."/>
            <person name="Cochrane G."/>
            <person name="Meng A."/>
            <person name="Brown T."/>
            <person name="Cohen L."/>
        </authorList>
    </citation>
    <scope>NUCLEOTIDE SEQUENCE</scope>
    <source>
        <strain evidence="4">NIES-381</strain>
    </source>
</reference>
<dbReference type="InterPro" id="IPR018247">
    <property type="entry name" value="EF_Hand_1_Ca_BS"/>
</dbReference>
<keyword evidence="1" id="KW-0106">Calcium</keyword>
<gene>
    <name evidence="4" type="ORF">EGYM00392_LOCUS28496</name>
</gene>
<dbReference type="InterPro" id="IPR011992">
    <property type="entry name" value="EF-hand-dom_pair"/>
</dbReference>
<protein>
    <recommendedName>
        <fullName evidence="3">EF-hand domain-containing protein</fullName>
    </recommendedName>
</protein>
<feature type="region of interest" description="Disordered" evidence="2">
    <location>
        <begin position="1"/>
        <end position="49"/>
    </location>
</feature>
<proteinExistence type="predicted"/>
<feature type="compositionally biased region" description="Basic and acidic residues" evidence="2">
    <location>
        <begin position="34"/>
        <end position="49"/>
    </location>
</feature>
<dbReference type="InterPro" id="IPR002048">
    <property type="entry name" value="EF_hand_dom"/>
</dbReference>
<dbReference type="GO" id="GO:0005509">
    <property type="term" value="F:calcium ion binding"/>
    <property type="evidence" value="ECO:0007669"/>
    <property type="project" value="InterPro"/>
</dbReference>
<dbReference type="AlphaFoldDB" id="A0A7S1IN52"/>
<evidence type="ECO:0000256" key="2">
    <source>
        <dbReference type="SAM" id="MobiDB-lite"/>
    </source>
</evidence>
<feature type="compositionally biased region" description="Polar residues" evidence="2">
    <location>
        <begin position="244"/>
        <end position="254"/>
    </location>
</feature>
<feature type="compositionally biased region" description="Basic and acidic residues" evidence="2">
    <location>
        <begin position="75"/>
        <end position="113"/>
    </location>
</feature>
<organism evidence="4">
    <name type="scientific">Eutreptiella gymnastica</name>
    <dbReference type="NCBI Taxonomy" id="73025"/>
    <lineage>
        <taxon>Eukaryota</taxon>
        <taxon>Discoba</taxon>
        <taxon>Euglenozoa</taxon>
        <taxon>Euglenida</taxon>
        <taxon>Spirocuta</taxon>
        <taxon>Euglenophyceae</taxon>
        <taxon>Eutreptiales</taxon>
        <taxon>Eutreptiaceae</taxon>
        <taxon>Eutreptiella</taxon>
    </lineage>
</organism>
<sequence>MSRRHATATASARSGDPTDLASSSSKPSILISTRSDKTTNRAERKQKIRNMDDGLLGGIVAFRFDEPLSAMTVRSETRSARSDANDSGSSRRSERNEQKQKQKDKSKTPEKGKRNLQNGKAEEEAYDLELLLMCITQTDDDYAYECSYEIGPRIKSQSPCQPSVGQQVDLQHHITMIGMKPKDVIRFQVRKKKISMPHSAAERVTNNFVTLTLPPKSKGKWMPIDLKLDNQMMLSGKAKREHNGTISTTPSKISRPSGIKSKDDLQAAKAANPASLDHTANPGELVSARSTSKWHGDVGVDDDIDMQAKELLQLAIKIGQRSSKLGKTADPRKTEIEFSTFQELADCSGDEAMALFSEIDTNGSGSITRMEIICHLHKKACDVAQTKGTRFLQQFEILLCFHTYSSPYRGGFAILAKEELVEMISSLLECTSYRSSSTVRERSQLMAQDMLVQYSSDKKQRQYLTESDFSKAVMTSQYCSLVEMWRYLAGLHRTNGKSKEDEDRDRCSLM</sequence>
<name>A0A7S1IN52_9EUGL</name>
<feature type="domain" description="EF-hand" evidence="3">
    <location>
        <begin position="347"/>
        <end position="382"/>
    </location>
</feature>
<dbReference type="PROSITE" id="PS50222">
    <property type="entry name" value="EF_HAND_2"/>
    <property type="match status" value="1"/>
</dbReference>